<dbReference type="PANTHER" id="PTHR11432:SF3">
    <property type="entry name" value="NADH-UBIQUINONE OXIDOREDUCTASE CHAIN 1"/>
    <property type="match status" value="1"/>
</dbReference>
<keyword evidence="3 6" id="KW-0812">Transmembrane</keyword>
<evidence type="ECO:0000313" key="9">
    <source>
        <dbReference type="EMBL" id="QDX17580.1"/>
    </source>
</evidence>
<evidence type="ECO:0000256" key="3">
    <source>
        <dbReference type="ARBA" id="ARBA00022692"/>
    </source>
</evidence>
<keyword evidence="5 8" id="KW-0472">Membrane</keyword>
<dbReference type="PROSITE" id="PS00667">
    <property type="entry name" value="COMPLEX1_ND1_1"/>
    <property type="match status" value="1"/>
</dbReference>
<feature type="transmembrane region" description="Helical" evidence="8">
    <location>
        <begin position="152"/>
        <end position="172"/>
    </location>
</feature>
<evidence type="ECO:0000256" key="5">
    <source>
        <dbReference type="ARBA" id="ARBA00023136"/>
    </source>
</evidence>
<feature type="transmembrane region" description="Helical" evidence="8">
    <location>
        <begin position="268"/>
        <end position="285"/>
    </location>
</feature>
<name>A0A5B8HUX6_9STRA</name>
<sequence>MDFNYLLVIILTVFKSLFVVVFVLIAVAFFTVVERKMMGAIQRRRGPNVVGYLGLLQAFADGLKLFAKETTFPNNANPRLFLFSPVLVFILSLVGWSVIPFSSHVVVSDINLGILFLFAISSLNVYGIVLAGWSSNSKYAYLGALRSAAQMISYEISIGFIVITVILAASSFNLSKIVLAQSHTYFALLLLPLFMMFYVSMLAETNRHPFDLPEAEAELVSGYNVEYSSMTFALFFLAEYSNMLLMSSLSSILFLGGWLSLIPFLPGSLLWFVLKILFGVTFFILTRATLPRYRYDQLMHLNWKSFLPISLGYFLGFSCVLMFQNWLVF</sequence>
<evidence type="ECO:0000256" key="6">
    <source>
        <dbReference type="RuleBase" id="RU000471"/>
    </source>
</evidence>
<dbReference type="GO" id="GO:0009060">
    <property type="term" value="P:aerobic respiration"/>
    <property type="evidence" value="ECO:0007669"/>
    <property type="project" value="TreeGrafter"/>
</dbReference>
<feature type="transmembrane region" description="Helical" evidence="8">
    <location>
        <begin position="306"/>
        <end position="327"/>
    </location>
</feature>
<dbReference type="PROSITE" id="PS00668">
    <property type="entry name" value="COMPLEX1_ND1_2"/>
    <property type="match status" value="1"/>
</dbReference>
<protein>
    <recommendedName>
        <fullName evidence="7">NADH-ubiquinone oxidoreductase chain 1</fullName>
        <ecNumber evidence="7">7.1.1.2</ecNumber>
    </recommendedName>
</protein>
<evidence type="ECO:0000256" key="4">
    <source>
        <dbReference type="ARBA" id="ARBA00022989"/>
    </source>
</evidence>
<feature type="transmembrane region" description="Helical" evidence="8">
    <location>
        <begin position="6"/>
        <end position="33"/>
    </location>
</feature>
<dbReference type="HAMAP" id="MF_01350">
    <property type="entry name" value="NDH1_NuoH"/>
    <property type="match status" value="1"/>
</dbReference>
<dbReference type="RefSeq" id="YP_009688004.1">
    <property type="nucleotide sequence ID" value="NC_044492.1"/>
</dbReference>
<dbReference type="GO" id="GO:0005743">
    <property type="term" value="C:mitochondrial inner membrane"/>
    <property type="evidence" value="ECO:0007669"/>
    <property type="project" value="UniProtKB-SubCell"/>
</dbReference>
<feature type="transmembrane region" description="Helical" evidence="8">
    <location>
        <begin position="111"/>
        <end position="131"/>
    </location>
</feature>
<reference evidence="9" key="1">
    <citation type="journal article" date="2019" name="Plant Ecol Evol">
        <title>Haslea nusantara (Bacillariophyceae), a new blue diatom from the Java Sea, Indonesia: morphology, biometry and molecular characterization.</title>
        <authorList>
            <person name="Prasetiya F.S."/>
            <person name="Gastineau R."/>
            <person name="Poulin M."/>
            <person name="Lemieux C."/>
            <person name="Turmel M."/>
            <person name="Syakti A.D."/>
            <person name="Hardivillier Y."/>
            <person name="Widowati I."/>
            <person name="Risjani Y."/>
            <person name="Iskandar I."/>
            <person name="Subroto T."/>
            <person name="Falaise C."/>
            <person name="Arsad S."/>
            <person name="Safitri I."/>
            <person name="Mouget J.-L."/>
            <person name="Leignel V."/>
        </authorList>
    </citation>
    <scope>NUCLEOTIDE SEQUENCE</scope>
</reference>
<keyword evidence="7" id="KW-0830">Ubiquinone</keyword>
<comment type="catalytic activity">
    <reaction evidence="7">
        <text>a ubiquinone + NADH + 5 H(+)(in) = a ubiquinol + NAD(+) + 4 H(+)(out)</text>
        <dbReference type="Rhea" id="RHEA:29091"/>
        <dbReference type="Rhea" id="RHEA-COMP:9565"/>
        <dbReference type="Rhea" id="RHEA-COMP:9566"/>
        <dbReference type="ChEBI" id="CHEBI:15378"/>
        <dbReference type="ChEBI" id="CHEBI:16389"/>
        <dbReference type="ChEBI" id="CHEBI:17976"/>
        <dbReference type="ChEBI" id="CHEBI:57540"/>
        <dbReference type="ChEBI" id="CHEBI:57945"/>
        <dbReference type="EC" id="7.1.1.2"/>
    </reaction>
</comment>
<accession>A0A5B8HUX6</accession>
<dbReference type="Pfam" id="PF00146">
    <property type="entry name" value="NADHdh"/>
    <property type="match status" value="1"/>
</dbReference>
<feature type="transmembrane region" description="Helical" evidence="8">
    <location>
        <begin position="80"/>
        <end position="99"/>
    </location>
</feature>
<feature type="transmembrane region" description="Helical" evidence="8">
    <location>
        <begin position="184"/>
        <end position="203"/>
    </location>
</feature>
<dbReference type="EC" id="7.1.1.2" evidence="7"/>
<geneLocation type="mitochondrion" evidence="9"/>
<dbReference type="InterPro" id="IPR001694">
    <property type="entry name" value="NADH_UbQ_OxRdtase_su1/FPO"/>
</dbReference>
<dbReference type="AlphaFoldDB" id="A0A5B8HUX6"/>
<organism evidence="9">
    <name type="scientific">Haslea nusantara</name>
    <dbReference type="NCBI Taxonomy" id="2600302"/>
    <lineage>
        <taxon>Eukaryota</taxon>
        <taxon>Sar</taxon>
        <taxon>Stramenopiles</taxon>
        <taxon>Ochrophyta</taxon>
        <taxon>Bacillariophyta</taxon>
        <taxon>Bacillariophyceae</taxon>
        <taxon>Bacillariophycidae</taxon>
        <taxon>Naviculales</taxon>
        <taxon>Naviculaceae</taxon>
        <taxon>Haslea</taxon>
    </lineage>
</organism>
<feature type="transmembrane region" description="Helical" evidence="8">
    <location>
        <begin position="243"/>
        <end position="262"/>
    </location>
</feature>
<comment type="similarity">
    <text evidence="2 6">Belongs to the complex I subunit 1 family.</text>
</comment>
<keyword evidence="7 9" id="KW-0496">Mitochondrion</keyword>
<gene>
    <name evidence="9" type="primary">nad1</name>
</gene>
<dbReference type="GO" id="GO:0003954">
    <property type="term" value="F:NADH dehydrogenase activity"/>
    <property type="evidence" value="ECO:0007669"/>
    <property type="project" value="TreeGrafter"/>
</dbReference>
<evidence type="ECO:0000256" key="7">
    <source>
        <dbReference type="RuleBase" id="RU000473"/>
    </source>
</evidence>
<dbReference type="EMBL" id="MH681882">
    <property type="protein sequence ID" value="QDX17580.1"/>
    <property type="molecule type" value="Genomic_DNA"/>
</dbReference>
<comment type="subcellular location">
    <subcellularLocation>
        <location evidence="1">Membrane</location>
        <topology evidence="1">Multi-pass membrane protein</topology>
    </subcellularLocation>
    <subcellularLocation>
        <location evidence="6">Mitochondrion inner membrane</location>
        <topology evidence="6">Multi-pass membrane protein</topology>
    </subcellularLocation>
</comment>
<evidence type="ECO:0000256" key="1">
    <source>
        <dbReference type="ARBA" id="ARBA00004141"/>
    </source>
</evidence>
<keyword evidence="6" id="KW-0520">NAD</keyword>
<proteinExistence type="inferred from homology"/>
<dbReference type="PANTHER" id="PTHR11432">
    <property type="entry name" value="NADH DEHYDROGENASE SUBUNIT 1"/>
    <property type="match status" value="1"/>
</dbReference>
<evidence type="ECO:0000256" key="8">
    <source>
        <dbReference type="SAM" id="Phobius"/>
    </source>
</evidence>
<dbReference type="NCBIfam" id="NF004741">
    <property type="entry name" value="PRK06076.1-2"/>
    <property type="match status" value="1"/>
</dbReference>
<dbReference type="GO" id="GO:0008137">
    <property type="term" value="F:NADH dehydrogenase (ubiquinone) activity"/>
    <property type="evidence" value="ECO:0007669"/>
    <property type="project" value="UniProtKB-EC"/>
</dbReference>
<evidence type="ECO:0000256" key="2">
    <source>
        <dbReference type="ARBA" id="ARBA00010535"/>
    </source>
</evidence>
<dbReference type="InterPro" id="IPR018086">
    <property type="entry name" value="NADH_UbQ_OxRdtase_su1_CS"/>
</dbReference>
<keyword evidence="4 8" id="KW-1133">Transmembrane helix</keyword>
<dbReference type="GeneID" id="41663683"/>